<evidence type="ECO:0000256" key="1">
    <source>
        <dbReference type="SAM" id="MobiDB-lite"/>
    </source>
</evidence>
<dbReference type="RefSeq" id="WP_068194996.1">
    <property type="nucleotide sequence ID" value="NZ_CP013909.1"/>
</dbReference>
<keyword evidence="2" id="KW-0812">Transmembrane</keyword>
<name>A0A0U3SJ71_9BACT</name>
<feature type="compositionally biased region" description="Polar residues" evidence="1">
    <location>
        <begin position="164"/>
        <end position="182"/>
    </location>
</feature>
<evidence type="ECO:0000313" key="3">
    <source>
        <dbReference type="EMBL" id="ALW86164.1"/>
    </source>
</evidence>
<feature type="compositionally biased region" description="Basic and acidic residues" evidence="1">
    <location>
        <begin position="237"/>
        <end position="249"/>
    </location>
</feature>
<evidence type="ECO:0000256" key="2">
    <source>
        <dbReference type="SAM" id="Phobius"/>
    </source>
</evidence>
<reference evidence="3 4" key="1">
    <citation type="submission" date="2015-12" db="EMBL/GenBank/DDBJ databases">
        <authorList>
            <person name="Shamseldin A."/>
            <person name="Moawad H."/>
            <person name="Abd El-Rahim W.M."/>
            <person name="Sadowsky M.J."/>
        </authorList>
    </citation>
    <scope>NUCLEOTIDE SEQUENCE [LARGE SCALE GENOMIC DNA]</scope>
    <source>
        <strain evidence="3 4">DG5B</strain>
    </source>
</reference>
<feature type="region of interest" description="Disordered" evidence="1">
    <location>
        <begin position="1"/>
        <end position="23"/>
    </location>
</feature>
<evidence type="ECO:0000313" key="4">
    <source>
        <dbReference type="Proteomes" id="UP000059542"/>
    </source>
</evidence>
<proteinExistence type="predicted"/>
<dbReference type="EMBL" id="CP013909">
    <property type="protein sequence ID" value="ALW86164.1"/>
    <property type="molecule type" value="Genomic_DNA"/>
</dbReference>
<keyword evidence="4" id="KW-1185">Reference proteome</keyword>
<dbReference type="KEGG" id="hyg:AUC43_14325"/>
<keyword evidence="2" id="KW-1133">Transmembrane helix</keyword>
<dbReference type="OrthoDB" id="849204at2"/>
<sequence>MPPEDIDDLFRDRLDGHTTPPGDALWARLQAQSQSPSEPTADANADRLDLLFQKSLNTHATLPGRELWERLEDEHLRPKKRRAAAWWPMAVAAALALLLVAGGAGLWLGFPLRPAQTGSVASQQQAIPDQPALNLPNNTEATKATPGVASPEQEVVAAAEPSRTPETTLLTPAEKNITSQATRPEALASTASKARMSAPGQSPRHLMETSRQPDAAAARLPLVARAATHPTPPRPTAADEQRPTPEPERVLALNPKPAPAAEIAPASSIPSQAVAAAPELITVEVRNGSEPAATPGKLAAVAVATEAPAERRRLGGRLLQQARNLARGERVSLAEVTGLPENVTVRATVAGHSLTKSIQL</sequence>
<protein>
    <submittedName>
        <fullName evidence="3">Uncharacterized protein</fullName>
    </submittedName>
</protein>
<gene>
    <name evidence="3" type="ORF">AUC43_14325</name>
</gene>
<accession>A0A0U3SJ71</accession>
<keyword evidence="2" id="KW-0472">Membrane</keyword>
<organism evidence="3 4">
    <name type="scientific">Hymenobacter sedentarius</name>
    <dbReference type="NCBI Taxonomy" id="1411621"/>
    <lineage>
        <taxon>Bacteria</taxon>
        <taxon>Pseudomonadati</taxon>
        <taxon>Bacteroidota</taxon>
        <taxon>Cytophagia</taxon>
        <taxon>Cytophagales</taxon>
        <taxon>Hymenobacteraceae</taxon>
        <taxon>Hymenobacter</taxon>
    </lineage>
</organism>
<feature type="region of interest" description="Disordered" evidence="1">
    <location>
        <begin position="227"/>
        <end position="252"/>
    </location>
</feature>
<dbReference type="Proteomes" id="UP000059542">
    <property type="component" value="Chromosome"/>
</dbReference>
<dbReference type="STRING" id="1411621.AUC43_14325"/>
<feature type="transmembrane region" description="Helical" evidence="2">
    <location>
        <begin position="85"/>
        <end position="110"/>
    </location>
</feature>
<feature type="region of interest" description="Disordered" evidence="1">
    <location>
        <begin position="130"/>
        <end position="214"/>
    </location>
</feature>
<dbReference type="AlphaFoldDB" id="A0A0U3SJ71"/>